<accession>A0A0H4KWL3</accession>
<evidence type="ECO:0000313" key="1">
    <source>
        <dbReference type="EMBL" id="AKO92713.1"/>
    </source>
</evidence>
<protein>
    <submittedName>
        <fullName evidence="1">Uncharacterized protein</fullName>
    </submittedName>
</protein>
<dbReference type="InterPro" id="IPR037026">
    <property type="entry name" value="Vgr_OB-fold_dom_sf"/>
</dbReference>
<reference evidence="1 2" key="1">
    <citation type="journal article" date="2015" name="PLoS ONE">
        <title>Genome Sequence of Bacillus endophyticus and Analysis of Its Companion Mechanism in the Ketogulonigenium vulgare-Bacillus Strain Consortium.</title>
        <authorList>
            <person name="Jia N."/>
            <person name="Du J."/>
            <person name="Ding M.Z."/>
            <person name="Gao F."/>
            <person name="Yuan Y.J."/>
        </authorList>
    </citation>
    <scope>NUCLEOTIDE SEQUENCE [LARGE SCALE GENOMIC DNA]</scope>
    <source>
        <strain evidence="1 2">Hbe603</strain>
    </source>
</reference>
<sequence>MAYDDKFFSELTRSVGLQIYVSAPARVAKVYGYKADIKPLFKVKKKDGSLVEHALVLGAHILKHVGTVNVGDVVHVNFTDRALDNLRNNQTFDPGFTRIHSMNDAVIVGVYQV</sequence>
<dbReference type="GeneID" id="93701639"/>
<name>A0A1X7EGI9_9BACI</name>
<evidence type="ECO:0000313" key="2">
    <source>
        <dbReference type="Proteomes" id="UP000036202"/>
    </source>
</evidence>
<dbReference type="RefSeq" id="WP_046217274.1">
    <property type="nucleotide sequence ID" value="NZ_CP011974.1"/>
</dbReference>
<dbReference type="PATRIC" id="fig|135735.6.peg.2469"/>
<dbReference type="Proteomes" id="UP000036202">
    <property type="component" value="Chromosome"/>
</dbReference>
<reference evidence="2" key="2">
    <citation type="submission" date="2015-06" db="EMBL/GenBank/DDBJ databases">
        <title>Genome Sequence of Bacillus endophyticus and Analysis of its Companion Mechanism in the Ketogulonigenium vulgare-Bacillus strain Consortium.</title>
        <authorList>
            <person name="Jia N."/>
            <person name="Du J."/>
            <person name="Ding M.-Z."/>
            <person name="Gao F."/>
            <person name="Yuan Y.-J."/>
        </authorList>
    </citation>
    <scope>NUCLEOTIDE SEQUENCE [LARGE SCALE GENOMIC DNA]</scope>
    <source>
        <strain evidence="2">Hbe603</strain>
    </source>
</reference>
<keyword evidence="2" id="KW-1185">Reference proteome</keyword>
<proteinExistence type="predicted"/>
<dbReference type="KEGG" id="beo:BEH_11785"/>
<dbReference type="AlphaFoldDB" id="A0A1X7EGI9"/>
<gene>
    <name evidence="1" type="ORF">BEH_11785</name>
</gene>
<dbReference type="OrthoDB" id="2621843at2"/>
<dbReference type="EMBL" id="CP011974">
    <property type="protein sequence ID" value="AKO92713.1"/>
    <property type="molecule type" value="Genomic_DNA"/>
</dbReference>
<accession>A0A1X7EGI9</accession>
<organism evidence="1 2">
    <name type="scientific">Priestia filamentosa</name>
    <dbReference type="NCBI Taxonomy" id="1402861"/>
    <lineage>
        <taxon>Bacteria</taxon>
        <taxon>Bacillati</taxon>
        <taxon>Bacillota</taxon>
        <taxon>Bacilli</taxon>
        <taxon>Bacillales</taxon>
        <taxon>Bacillaceae</taxon>
        <taxon>Priestia</taxon>
    </lineage>
</organism>
<dbReference type="Gene3D" id="2.40.50.230">
    <property type="entry name" value="Gp5 N-terminal domain"/>
    <property type="match status" value="1"/>
</dbReference>